<accession>A0A409YI59</accession>
<organism evidence="3 4">
    <name type="scientific">Panaeolus cyanescens</name>
    <dbReference type="NCBI Taxonomy" id="181874"/>
    <lineage>
        <taxon>Eukaryota</taxon>
        <taxon>Fungi</taxon>
        <taxon>Dikarya</taxon>
        <taxon>Basidiomycota</taxon>
        <taxon>Agaricomycotina</taxon>
        <taxon>Agaricomycetes</taxon>
        <taxon>Agaricomycetidae</taxon>
        <taxon>Agaricales</taxon>
        <taxon>Agaricineae</taxon>
        <taxon>Galeropsidaceae</taxon>
        <taxon>Panaeolus</taxon>
    </lineage>
</organism>
<gene>
    <name evidence="3" type="ORF">CVT24_002115</name>
</gene>
<dbReference type="EMBL" id="NHTK01001154">
    <property type="protein sequence ID" value="PPR02713.1"/>
    <property type="molecule type" value="Genomic_DNA"/>
</dbReference>
<evidence type="ECO:0000313" key="4">
    <source>
        <dbReference type="Proteomes" id="UP000284842"/>
    </source>
</evidence>
<dbReference type="Pfam" id="PF19343">
    <property type="entry name" value="HAM1_N"/>
    <property type="match status" value="1"/>
</dbReference>
<evidence type="ECO:0000313" key="3">
    <source>
        <dbReference type="EMBL" id="PPR02713.1"/>
    </source>
</evidence>
<feature type="compositionally biased region" description="Basic residues" evidence="1">
    <location>
        <begin position="1"/>
        <end position="12"/>
    </location>
</feature>
<keyword evidence="4" id="KW-1185">Reference proteome</keyword>
<dbReference type="OrthoDB" id="3070410at2759"/>
<dbReference type="AlphaFoldDB" id="A0A409YI59"/>
<reference evidence="3 4" key="1">
    <citation type="journal article" date="2018" name="Evol. Lett.">
        <title>Horizontal gene cluster transfer increased hallucinogenic mushroom diversity.</title>
        <authorList>
            <person name="Reynolds H.T."/>
            <person name="Vijayakumar V."/>
            <person name="Gluck-Thaler E."/>
            <person name="Korotkin H.B."/>
            <person name="Matheny P.B."/>
            <person name="Slot J.C."/>
        </authorList>
    </citation>
    <scope>NUCLEOTIDE SEQUENCE [LARGE SCALE GENOMIC DNA]</scope>
    <source>
        <strain evidence="3 4">2629</strain>
    </source>
</reference>
<evidence type="ECO:0000256" key="1">
    <source>
        <dbReference type="SAM" id="MobiDB-lite"/>
    </source>
</evidence>
<feature type="domain" description="HAM1-like N-terminal" evidence="2">
    <location>
        <begin position="170"/>
        <end position="201"/>
    </location>
</feature>
<dbReference type="Proteomes" id="UP000284842">
    <property type="component" value="Unassembled WGS sequence"/>
</dbReference>
<sequence>MMRKPERAHHHANHTDPEPVPTPALAAIKIKASYKQYNARKVREGQTTGGTMTPTSYGAPYTPTSGQGAALTPVFGAGATLSAALVANSDASVDSCHTTSSTAATLTTCLTVWALGSRQREMTLLTSSSAKTGPVSPITCSSTMRAISSSSLTFGATSAKSSSPLLSKKYIGYVPIPRVQYTDDSSDLVVENLTLQGRNLF</sequence>
<feature type="region of interest" description="Disordered" evidence="1">
    <location>
        <begin position="1"/>
        <end position="22"/>
    </location>
</feature>
<evidence type="ECO:0000259" key="2">
    <source>
        <dbReference type="Pfam" id="PF19343"/>
    </source>
</evidence>
<dbReference type="InterPro" id="IPR045967">
    <property type="entry name" value="HAM1-like_N"/>
</dbReference>
<proteinExistence type="predicted"/>
<protein>
    <recommendedName>
        <fullName evidence="2">HAM1-like N-terminal domain-containing protein</fullName>
    </recommendedName>
</protein>
<dbReference type="InParanoid" id="A0A409YI59"/>
<name>A0A409YI59_9AGAR</name>
<comment type="caution">
    <text evidence="3">The sequence shown here is derived from an EMBL/GenBank/DDBJ whole genome shotgun (WGS) entry which is preliminary data.</text>
</comment>